<dbReference type="PANTHER" id="PTHR33683:SF46">
    <property type="entry name" value="SUSHI DOMAIN-CONTAINING PROTEIN"/>
    <property type="match status" value="1"/>
</dbReference>
<proteinExistence type="predicted"/>
<accession>A0A7S4V3Z1</accession>
<reference evidence="1" key="1">
    <citation type="submission" date="2021-01" db="EMBL/GenBank/DDBJ databases">
        <authorList>
            <person name="Corre E."/>
            <person name="Pelletier E."/>
            <person name="Niang G."/>
            <person name="Scheremetjew M."/>
            <person name="Finn R."/>
            <person name="Kale V."/>
            <person name="Holt S."/>
            <person name="Cochrane G."/>
            <person name="Meng A."/>
            <person name="Brown T."/>
            <person name="Cohen L."/>
        </authorList>
    </citation>
    <scope>NUCLEOTIDE SEQUENCE</scope>
    <source>
        <strain evidence="1">GSO104</strain>
    </source>
</reference>
<dbReference type="EMBL" id="HBNS01006245">
    <property type="protein sequence ID" value="CAE4588269.1"/>
    <property type="molecule type" value="Transcribed_RNA"/>
</dbReference>
<dbReference type="PANTHER" id="PTHR33683">
    <property type="entry name" value="1, PUTATIVE-RELATED"/>
    <property type="match status" value="1"/>
</dbReference>
<name>A0A7S4V3Z1_9STRA</name>
<organism evidence="1">
    <name type="scientific">Ditylum brightwellii</name>
    <dbReference type="NCBI Taxonomy" id="49249"/>
    <lineage>
        <taxon>Eukaryota</taxon>
        <taxon>Sar</taxon>
        <taxon>Stramenopiles</taxon>
        <taxon>Ochrophyta</taxon>
        <taxon>Bacillariophyta</taxon>
        <taxon>Mediophyceae</taxon>
        <taxon>Lithodesmiophycidae</taxon>
        <taxon>Lithodesmiales</taxon>
        <taxon>Lithodesmiaceae</taxon>
        <taxon>Ditylum</taxon>
    </lineage>
</organism>
<evidence type="ECO:0000313" key="1">
    <source>
        <dbReference type="EMBL" id="CAE4588269.1"/>
    </source>
</evidence>
<dbReference type="AlphaFoldDB" id="A0A7S4V3Z1"/>
<protein>
    <submittedName>
        <fullName evidence="1">Uncharacterized protein</fullName>
    </submittedName>
</protein>
<sequence length="691" mass="75656">MGMGPMSRSPVLEAMFYSNVLIAKGEIQSFYVTSKNADLLYTPSGGPSRNDHEGSWNYDLRVLGGGVGVMGYPFGTAVADREWNGVIHYNVNKVSFLSSSLSNSDEYQNMITPTFTGENTAYGFMFDIVTKDSPITIKTLSFHTDLIQPDIRVFVWYKRGTHVGHEQMPESWELLSDTIVRGERYLHRTPIPPEFFKDVKVNANERVALYISLTTPNLRYSNVSPSGNKSGSENENLIIMHGKSVLSTSFGLNSNQKKEWNGSIQYMVHEANIGPAPLLLPAGNNDVSLSGLTGGVTTSYAGGNGGRGAMFDVFAKGEMPGFGGIVVTSIDFHTDSTSDDIGVRVYTCQGSFMNHAYDSKAWKLVADTKVTGRGPFKKTGIVESVFDQVYIPAEQVQAFYVSLDRPNLLYSDVPETVVVRKVWSQSEDVEVTVGAGLGYSMEFTGLQEPRLWNGSIRYSVADIVTTAPTPRFTRGPTPPPFSAVVVTSNPTGRTPTASPTSRPTKAVIVTPTVPSQITWPVVYRSLATTFAGGNGSFGNLFNLIAPSGKGGITVTNLDLHTDHPGKDLQVEVWTRNGPFEEGTQSVQCCGWTLLVRTTVVGVARHEPTSIPSNEFPPVNVQPGETRGFLVTFDTDDMRYTNYEENEDLQYAANDDLVQITVGAGVSEYPFRGRIVPNRMWNGRVFYRSPIG</sequence>
<gene>
    <name evidence="1" type="ORF">DBRI00130_LOCUS5051</name>
</gene>